<comment type="catalytic activity">
    <reaction evidence="4">
        <text>2 cob(II)alamin + reduced [electron-transfer flavoprotein] + 2 ATP = 2 adenosylcob(III)alamin + 2 triphosphate + oxidized [electron-transfer flavoprotein] + 3 H(+)</text>
        <dbReference type="Rhea" id="RHEA:28671"/>
        <dbReference type="Rhea" id="RHEA-COMP:10685"/>
        <dbReference type="Rhea" id="RHEA-COMP:10686"/>
        <dbReference type="ChEBI" id="CHEBI:15378"/>
        <dbReference type="ChEBI" id="CHEBI:16304"/>
        <dbReference type="ChEBI" id="CHEBI:18036"/>
        <dbReference type="ChEBI" id="CHEBI:18408"/>
        <dbReference type="ChEBI" id="CHEBI:30616"/>
        <dbReference type="ChEBI" id="CHEBI:57692"/>
        <dbReference type="ChEBI" id="CHEBI:58307"/>
        <dbReference type="EC" id="2.5.1.17"/>
    </reaction>
</comment>
<comment type="catalytic activity">
    <reaction evidence="4">
        <text>2 cob(II)yrinate a,c diamide + reduced [electron-transfer flavoprotein] + 2 ATP = 2 adenosylcob(III)yrinate a,c-diamide + 2 triphosphate + oxidized [electron-transfer flavoprotein] + 3 H(+)</text>
        <dbReference type="Rhea" id="RHEA:11528"/>
        <dbReference type="Rhea" id="RHEA-COMP:10685"/>
        <dbReference type="Rhea" id="RHEA-COMP:10686"/>
        <dbReference type="ChEBI" id="CHEBI:15378"/>
        <dbReference type="ChEBI" id="CHEBI:18036"/>
        <dbReference type="ChEBI" id="CHEBI:30616"/>
        <dbReference type="ChEBI" id="CHEBI:57692"/>
        <dbReference type="ChEBI" id="CHEBI:58307"/>
        <dbReference type="ChEBI" id="CHEBI:58503"/>
        <dbReference type="ChEBI" id="CHEBI:58537"/>
        <dbReference type="EC" id="2.5.1.17"/>
    </reaction>
</comment>
<dbReference type="InterPro" id="IPR016030">
    <property type="entry name" value="CblAdoTrfase-like"/>
</dbReference>
<keyword evidence="8" id="KW-1185">Reference proteome</keyword>
<evidence type="ECO:0000256" key="4">
    <source>
        <dbReference type="RuleBase" id="RU366026"/>
    </source>
</evidence>
<comment type="caution">
    <text evidence="7">The sequence shown here is derived from an EMBL/GenBank/DDBJ whole genome shotgun (WGS) entry which is preliminary data.</text>
</comment>
<dbReference type="Gene3D" id="1.20.1200.10">
    <property type="entry name" value="Cobalamin adenosyltransferase-like"/>
    <property type="match status" value="1"/>
</dbReference>
<keyword evidence="2 4" id="KW-0547">Nucleotide-binding</keyword>
<keyword evidence="3 4" id="KW-0067">ATP-binding</keyword>
<dbReference type="InterPro" id="IPR036451">
    <property type="entry name" value="CblAdoTrfase-like_sf"/>
</dbReference>
<comment type="pathway">
    <text evidence="4">Cofactor biosynthesis; adenosylcobalamin biosynthesis; adenosylcobalamin from cob(II)yrinate a,c-diamide: step 2/7.</text>
</comment>
<gene>
    <name evidence="7" type="ORF">GCM10008023_30910</name>
</gene>
<comment type="similarity">
    <text evidence="4">Belongs to the Cob(I)alamin adenosyltransferase family.</text>
</comment>
<dbReference type="NCBIfam" id="TIGR00636">
    <property type="entry name" value="PduO_Nterm"/>
    <property type="match status" value="1"/>
</dbReference>
<reference evidence="8" key="1">
    <citation type="journal article" date="2019" name="Int. J. Syst. Evol. Microbiol.">
        <title>The Global Catalogue of Microorganisms (GCM) 10K type strain sequencing project: providing services to taxonomists for standard genome sequencing and annotation.</title>
        <authorList>
            <consortium name="The Broad Institute Genomics Platform"/>
            <consortium name="The Broad Institute Genome Sequencing Center for Infectious Disease"/>
            <person name="Wu L."/>
            <person name="Ma J."/>
        </authorList>
    </citation>
    <scope>NUCLEOTIDE SEQUENCE [LARGE SCALE GENOMIC DNA]</scope>
    <source>
        <strain evidence="8">CGMCC 1.8957</strain>
    </source>
</reference>
<dbReference type="EMBL" id="BNAQ01000005">
    <property type="protein sequence ID" value="GHH21779.1"/>
    <property type="molecule type" value="Genomic_DNA"/>
</dbReference>
<evidence type="ECO:0000256" key="5">
    <source>
        <dbReference type="SAM" id="Coils"/>
    </source>
</evidence>
<evidence type="ECO:0000256" key="2">
    <source>
        <dbReference type="ARBA" id="ARBA00022741"/>
    </source>
</evidence>
<name>A0ABQ3LNT5_9SPHN</name>
<dbReference type="InterPro" id="IPR029499">
    <property type="entry name" value="PduO-typ"/>
</dbReference>
<evidence type="ECO:0000256" key="3">
    <source>
        <dbReference type="ARBA" id="ARBA00022840"/>
    </source>
</evidence>
<dbReference type="RefSeq" id="WP_189676983.1">
    <property type="nucleotide sequence ID" value="NZ_BNAQ01000005.1"/>
</dbReference>
<dbReference type="PANTHER" id="PTHR12213">
    <property type="entry name" value="CORRINOID ADENOSYLTRANSFERASE"/>
    <property type="match status" value="1"/>
</dbReference>
<keyword evidence="1 4" id="KW-0808">Transferase</keyword>
<keyword evidence="5" id="KW-0175">Coiled coil</keyword>
<evidence type="ECO:0000259" key="6">
    <source>
        <dbReference type="Pfam" id="PF01923"/>
    </source>
</evidence>
<proteinExistence type="inferred from homology"/>
<organism evidence="7 8">
    <name type="scientific">Sphingomonas glacialis</name>
    <dbReference type="NCBI Taxonomy" id="658225"/>
    <lineage>
        <taxon>Bacteria</taxon>
        <taxon>Pseudomonadati</taxon>
        <taxon>Pseudomonadota</taxon>
        <taxon>Alphaproteobacteria</taxon>
        <taxon>Sphingomonadales</taxon>
        <taxon>Sphingomonadaceae</taxon>
        <taxon>Sphingomonas</taxon>
    </lineage>
</organism>
<protein>
    <recommendedName>
        <fullName evidence="4">Corrinoid adenosyltransferase</fullName>
        <ecNumber evidence="4">2.5.1.17</ecNumber>
    </recommendedName>
    <alternativeName>
        <fullName evidence="4">Cob(II)alamin adenosyltransferase</fullName>
    </alternativeName>
    <alternativeName>
        <fullName evidence="4">Cob(II)yrinic acid a,c-diamide adenosyltransferase</fullName>
    </alternativeName>
    <alternativeName>
        <fullName evidence="4">Cobinamide/cobalamin adenosyltransferase</fullName>
    </alternativeName>
</protein>
<dbReference type="Pfam" id="PF01923">
    <property type="entry name" value="Cob_adeno_trans"/>
    <property type="match status" value="1"/>
</dbReference>
<evidence type="ECO:0000256" key="1">
    <source>
        <dbReference type="ARBA" id="ARBA00022679"/>
    </source>
</evidence>
<accession>A0ABQ3LNT5</accession>
<evidence type="ECO:0000313" key="8">
    <source>
        <dbReference type="Proteomes" id="UP000652430"/>
    </source>
</evidence>
<dbReference type="EC" id="2.5.1.17" evidence="4"/>
<dbReference type="Proteomes" id="UP000652430">
    <property type="component" value="Unassembled WGS sequence"/>
</dbReference>
<sequence length="198" mass="20797">MVKLNRIYTRTGDDGTTGLVDGSRTAKDAARMAAIGDVDEANSTIGVAVVALRGAGLDLAWLPALLERIQNDLFDLGADIATPSAGEDDDFAPSEMTLRIVASQVARLEDEIDRMNAELGALTSFILPGGTAPAAALHVARATVRRAERAGVAAAREVAINPLALAYLNRLSDYLFVAARAVNQKAGGDVLWRPGATR</sequence>
<keyword evidence="4" id="KW-0169">Cobalamin biosynthesis</keyword>
<dbReference type="SUPFAM" id="SSF89028">
    <property type="entry name" value="Cobalamin adenosyltransferase-like"/>
    <property type="match status" value="1"/>
</dbReference>
<evidence type="ECO:0000313" key="7">
    <source>
        <dbReference type="EMBL" id="GHH21779.1"/>
    </source>
</evidence>
<dbReference type="PANTHER" id="PTHR12213:SF0">
    <property type="entry name" value="CORRINOID ADENOSYLTRANSFERASE MMAB"/>
    <property type="match status" value="1"/>
</dbReference>
<feature type="coiled-coil region" evidence="5">
    <location>
        <begin position="98"/>
        <end position="125"/>
    </location>
</feature>
<feature type="domain" description="Cobalamin adenosyltransferase-like" evidence="6">
    <location>
        <begin position="7"/>
        <end position="181"/>
    </location>
</feature>